<dbReference type="SMART" id="SM00418">
    <property type="entry name" value="HTH_ARSR"/>
    <property type="match status" value="1"/>
</dbReference>
<dbReference type="SUPFAM" id="SSF46785">
    <property type="entry name" value="Winged helix' DNA-binding domain"/>
    <property type="match status" value="2"/>
</dbReference>
<dbReference type="Pfam" id="PF24266">
    <property type="entry name" value="HTH_HVO_0163_N"/>
    <property type="match status" value="1"/>
</dbReference>
<organism evidence="2 3">
    <name type="scientific">Candidatus Nitrosotalea okcheonensis</name>
    <dbReference type="NCBI Taxonomy" id="1903276"/>
    <lineage>
        <taxon>Archaea</taxon>
        <taxon>Nitrososphaerota</taxon>
        <taxon>Nitrososphaeria</taxon>
        <taxon>Nitrosotaleales</taxon>
        <taxon>Nitrosotaleaceae</taxon>
        <taxon>Nitrosotalea</taxon>
    </lineage>
</organism>
<keyword evidence="3" id="KW-1185">Reference proteome</keyword>
<dbReference type="PRINTS" id="PR00778">
    <property type="entry name" value="HTHARSR"/>
</dbReference>
<sequence length="194" mass="22493">MPRHSSGRRRRLLRNEKDDDSENRLRIYDYIKKNPGAHLRMIARQLEMGMGATQHHLDILEKSGKIKSRRINIYRHYYAVEVLEAEHNILAFLRQETAMDILTYLMDHPKSSQSDIINFKGFSAPTISWHMSRLEEAGLVSSLKDGRTVRYAIVDMQSISAALKTYHPNVWDKMLSRFADLFLQMASKNDGKGT</sequence>
<dbReference type="InterPro" id="IPR036390">
    <property type="entry name" value="WH_DNA-bd_sf"/>
</dbReference>
<dbReference type="PANTHER" id="PTHR36216:SF1">
    <property type="entry name" value="HTH ARSR-TYPE DOMAIN-CONTAINING PROTEIN"/>
    <property type="match status" value="1"/>
</dbReference>
<evidence type="ECO:0000259" key="1">
    <source>
        <dbReference type="PROSITE" id="PS50987"/>
    </source>
</evidence>
<reference evidence="3" key="1">
    <citation type="submission" date="2017-03" db="EMBL/GenBank/DDBJ databases">
        <authorList>
            <person name="Herbold C."/>
        </authorList>
    </citation>
    <scope>NUCLEOTIDE SEQUENCE [LARGE SCALE GENOMIC DNA]</scope>
</reference>
<dbReference type="InterPro" id="IPR011991">
    <property type="entry name" value="ArsR-like_HTH"/>
</dbReference>
<dbReference type="InterPro" id="IPR056504">
    <property type="entry name" value="HTH_HVO_0163_N"/>
</dbReference>
<dbReference type="Proteomes" id="UP000230607">
    <property type="component" value="Chromosome 1"/>
</dbReference>
<dbReference type="PROSITE" id="PS50987">
    <property type="entry name" value="HTH_ARSR_2"/>
    <property type="match status" value="1"/>
</dbReference>
<dbReference type="Pfam" id="PF13412">
    <property type="entry name" value="HTH_24"/>
    <property type="match status" value="1"/>
</dbReference>
<protein>
    <submittedName>
        <fullName evidence="2">Putative Transcriptional regulator, TrmB</fullName>
    </submittedName>
</protein>
<proteinExistence type="predicted"/>
<feature type="domain" description="HTH arsR-type" evidence="1">
    <location>
        <begin position="78"/>
        <end position="173"/>
    </location>
</feature>
<dbReference type="CDD" id="cd00090">
    <property type="entry name" value="HTH_ARSR"/>
    <property type="match status" value="2"/>
</dbReference>
<dbReference type="InterPro" id="IPR001845">
    <property type="entry name" value="HTH_ArsR_DNA-bd_dom"/>
</dbReference>
<accession>A0A2H1FI25</accession>
<dbReference type="EMBL" id="LT841358">
    <property type="protein sequence ID" value="SMH72421.1"/>
    <property type="molecule type" value="Genomic_DNA"/>
</dbReference>
<evidence type="ECO:0000313" key="2">
    <source>
        <dbReference type="EMBL" id="SMH72421.1"/>
    </source>
</evidence>
<dbReference type="PANTHER" id="PTHR36216">
    <property type="entry name" value="TRANSCRIPTIONAL REGULATOR, TRMB"/>
    <property type="match status" value="1"/>
</dbReference>
<gene>
    <name evidence="2" type="ORF">NCS_30261</name>
</gene>
<dbReference type="InterPro" id="IPR036388">
    <property type="entry name" value="WH-like_DNA-bd_sf"/>
</dbReference>
<dbReference type="GO" id="GO:0003700">
    <property type="term" value="F:DNA-binding transcription factor activity"/>
    <property type="evidence" value="ECO:0007669"/>
    <property type="project" value="InterPro"/>
</dbReference>
<evidence type="ECO:0000313" key="3">
    <source>
        <dbReference type="Proteomes" id="UP000230607"/>
    </source>
</evidence>
<name>A0A2H1FI25_9ARCH</name>
<dbReference type="AlphaFoldDB" id="A0A2H1FI25"/>
<dbReference type="Gene3D" id="1.10.10.10">
    <property type="entry name" value="Winged helix-like DNA-binding domain superfamily/Winged helix DNA-binding domain"/>
    <property type="match status" value="2"/>
</dbReference>